<dbReference type="OrthoDB" id="9778912at2"/>
<dbReference type="GO" id="GO:0009636">
    <property type="term" value="P:response to toxic substance"/>
    <property type="evidence" value="ECO:0007669"/>
    <property type="project" value="UniProtKB-KW"/>
</dbReference>
<keyword evidence="3" id="KW-0216">Detoxification</keyword>
<evidence type="ECO:0000256" key="3">
    <source>
        <dbReference type="ARBA" id="ARBA00022575"/>
    </source>
</evidence>
<dbReference type="SUPFAM" id="SSF51412">
    <property type="entry name" value="Inosine monophosphate dehydrogenase (IMPDH)"/>
    <property type="match status" value="1"/>
</dbReference>
<dbReference type="GO" id="GO:0018580">
    <property type="term" value="F:nitronate monooxygenase activity"/>
    <property type="evidence" value="ECO:0007669"/>
    <property type="project" value="InterPro"/>
</dbReference>
<gene>
    <name evidence="12" type="ORF">D0C36_13695</name>
</gene>
<sequence>MKDLKSLLNVRYPIVQAPMLGVTTPAMVAAVSNAGALGSLPVGGLSPDRTRERIHATKALTDRPFAVNLFAHEPAKEINEAEITTMQDFLAELCLEFNIPFERQNPADFKFYYYEDLIEILLEENIPVVSYTFGRLKPDVIAAFKAKGTILAGTATSVAEAKLLAQDGNDIITVQGIEAGGHRGSFLADEPSPQIGLSALLPQVADVVDVPLLAAGGIYNQHTVKAAFALGASGVQVGSLFITADESAASEAYKQAVLNAKDTSTQLTRAFSGRWARGIQNEFMKRMDAKGISIPYYTIQNQLMSLIRAYAQKNNLKDFIALWAGQAAGNSKRASTEEIIKGLIAML</sequence>
<evidence type="ECO:0000256" key="1">
    <source>
        <dbReference type="ARBA" id="ARBA00001917"/>
    </source>
</evidence>
<evidence type="ECO:0000256" key="8">
    <source>
        <dbReference type="ARBA" id="ARBA00023033"/>
    </source>
</evidence>
<evidence type="ECO:0000256" key="2">
    <source>
        <dbReference type="ARBA" id="ARBA00009881"/>
    </source>
</evidence>
<dbReference type="FunFam" id="3.20.20.70:FF:000154">
    <property type="entry name" value="Probable nitronate monooxygenase"/>
    <property type="match status" value="1"/>
</dbReference>
<dbReference type="InterPro" id="IPR013785">
    <property type="entry name" value="Aldolase_TIM"/>
</dbReference>
<dbReference type="InterPro" id="IPR004136">
    <property type="entry name" value="NMO"/>
</dbReference>
<keyword evidence="8 12" id="KW-0503">Monooxygenase</keyword>
<accession>A0A372NTA7</accession>
<evidence type="ECO:0000256" key="9">
    <source>
        <dbReference type="ARBA" id="ARBA00031155"/>
    </source>
</evidence>
<evidence type="ECO:0000256" key="10">
    <source>
        <dbReference type="ARBA" id="ARBA00049401"/>
    </source>
</evidence>
<name>A0A372NTA7_9SPHI</name>
<keyword evidence="7" id="KW-0560">Oxidoreductase</keyword>
<organism evidence="12 13">
    <name type="scientific">Mucilaginibacter conchicola</name>
    <dbReference type="NCBI Taxonomy" id="2303333"/>
    <lineage>
        <taxon>Bacteria</taxon>
        <taxon>Pseudomonadati</taxon>
        <taxon>Bacteroidota</taxon>
        <taxon>Sphingobacteriia</taxon>
        <taxon>Sphingobacteriales</taxon>
        <taxon>Sphingobacteriaceae</taxon>
        <taxon>Mucilaginibacter</taxon>
    </lineage>
</organism>
<keyword evidence="4" id="KW-0285">Flavoprotein</keyword>
<dbReference type="PANTHER" id="PTHR42747:SF3">
    <property type="entry name" value="NITRONATE MONOOXYGENASE-RELATED"/>
    <property type="match status" value="1"/>
</dbReference>
<proteinExistence type="inferred from homology"/>
<keyword evidence="6" id="KW-0547">Nucleotide-binding</keyword>
<evidence type="ECO:0000256" key="7">
    <source>
        <dbReference type="ARBA" id="ARBA00023002"/>
    </source>
</evidence>
<comment type="catalytic activity">
    <reaction evidence="10">
        <text>3 propionate 3-nitronate + 3 O2 + H2O = 3 3-oxopropanoate + 2 nitrate + nitrite + H2O2 + 3 H(+)</text>
        <dbReference type="Rhea" id="RHEA:57332"/>
        <dbReference type="ChEBI" id="CHEBI:15377"/>
        <dbReference type="ChEBI" id="CHEBI:15378"/>
        <dbReference type="ChEBI" id="CHEBI:15379"/>
        <dbReference type="ChEBI" id="CHEBI:16240"/>
        <dbReference type="ChEBI" id="CHEBI:16301"/>
        <dbReference type="ChEBI" id="CHEBI:17632"/>
        <dbReference type="ChEBI" id="CHEBI:33190"/>
        <dbReference type="ChEBI" id="CHEBI:136067"/>
    </reaction>
</comment>
<comment type="cofactor">
    <cofactor evidence="1">
        <name>FMN</name>
        <dbReference type="ChEBI" id="CHEBI:58210"/>
    </cofactor>
</comment>
<keyword evidence="13" id="KW-1185">Reference proteome</keyword>
<dbReference type="Gene3D" id="3.20.20.70">
    <property type="entry name" value="Aldolase class I"/>
    <property type="match status" value="1"/>
</dbReference>
<evidence type="ECO:0000313" key="12">
    <source>
        <dbReference type="EMBL" id="RFZ92476.1"/>
    </source>
</evidence>
<dbReference type="GO" id="GO:0000166">
    <property type="term" value="F:nucleotide binding"/>
    <property type="evidence" value="ECO:0007669"/>
    <property type="project" value="UniProtKB-KW"/>
</dbReference>
<dbReference type="Proteomes" id="UP000264217">
    <property type="component" value="Unassembled WGS sequence"/>
</dbReference>
<dbReference type="AlphaFoldDB" id="A0A372NTA7"/>
<dbReference type="EMBL" id="QWDC01000002">
    <property type="protein sequence ID" value="RFZ92476.1"/>
    <property type="molecule type" value="Genomic_DNA"/>
</dbReference>
<evidence type="ECO:0000256" key="6">
    <source>
        <dbReference type="ARBA" id="ARBA00022741"/>
    </source>
</evidence>
<protein>
    <recommendedName>
        <fullName evidence="11">Nitronate monooxygenase</fullName>
    </recommendedName>
    <alternativeName>
        <fullName evidence="9">Propionate 3-nitronate monooxygenase</fullName>
    </alternativeName>
</protein>
<evidence type="ECO:0000313" key="13">
    <source>
        <dbReference type="Proteomes" id="UP000264217"/>
    </source>
</evidence>
<comment type="similarity">
    <text evidence="2">Belongs to the nitronate monooxygenase family. NMO class I subfamily.</text>
</comment>
<dbReference type="Pfam" id="PF03060">
    <property type="entry name" value="NMO"/>
    <property type="match status" value="1"/>
</dbReference>
<reference evidence="12 13" key="1">
    <citation type="submission" date="2018-08" db="EMBL/GenBank/DDBJ databases">
        <title>Mucilaginibacter sp. MYSH2.</title>
        <authorList>
            <person name="Seo T."/>
        </authorList>
    </citation>
    <scope>NUCLEOTIDE SEQUENCE [LARGE SCALE GENOMIC DNA]</scope>
    <source>
        <strain evidence="12 13">MYSH2</strain>
    </source>
</reference>
<dbReference type="RefSeq" id="WP_117392185.1">
    <property type="nucleotide sequence ID" value="NZ_QWDC01000002.1"/>
</dbReference>
<evidence type="ECO:0000256" key="11">
    <source>
        <dbReference type="ARBA" id="ARBA00067136"/>
    </source>
</evidence>
<evidence type="ECO:0000256" key="5">
    <source>
        <dbReference type="ARBA" id="ARBA00022643"/>
    </source>
</evidence>
<dbReference type="CDD" id="cd04730">
    <property type="entry name" value="NPD_like"/>
    <property type="match status" value="1"/>
</dbReference>
<dbReference type="PANTHER" id="PTHR42747">
    <property type="entry name" value="NITRONATE MONOOXYGENASE-RELATED"/>
    <property type="match status" value="1"/>
</dbReference>
<comment type="caution">
    <text evidence="12">The sequence shown here is derived from an EMBL/GenBank/DDBJ whole genome shotgun (WGS) entry which is preliminary data.</text>
</comment>
<evidence type="ECO:0000256" key="4">
    <source>
        <dbReference type="ARBA" id="ARBA00022630"/>
    </source>
</evidence>
<keyword evidence="5" id="KW-0288">FMN</keyword>